<evidence type="ECO:0000313" key="1">
    <source>
        <dbReference type="EMBL" id="SMO69348.1"/>
    </source>
</evidence>
<dbReference type="EMBL" id="FXTH01000009">
    <property type="protein sequence ID" value="SMO69348.1"/>
    <property type="molecule type" value="Genomic_DNA"/>
</dbReference>
<accession>A0A521DCM9</accession>
<name>A0A521DCM9_9BACT</name>
<gene>
    <name evidence="1" type="ORF">SAMN06265218_109187</name>
</gene>
<organism evidence="1 2">
    <name type="scientific">Fodinibius sediminis</name>
    <dbReference type="NCBI Taxonomy" id="1214077"/>
    <lineage>
        <taxon>Bacteria</taxon>
        <taxon>Pseudomonadati</taxon>
        <taxon>Balneolota</taxon>
        <taxon>Balneolia</taxon>
        <taxon>Balneolales</taxon>
        <taxon>Balneolaceae</taxon>
        <taxon>Fodinibius</taxon>
    </lineage>
</organism>
<keyword evidence="2" id="KW-1185">Reference proteome</keyword>
<sequence length="74" mass="8368">MVLDRPVMQGEELRLTALPLRSKKDTPAVDSGQAGENNRECFTLYHMLEVSAGCFNKEYQRCIFVISRRIGSCS</sequence>
<proteinExistence type="predicted"/>
<reference evidence="1 2" key="1">
    <citation type="submission" date="2017-05" db="EMBL/GenBank/DDBJ databases">
        <authorList>
            <person name="Varghese N."/>
            <person name="Submissions S."/>
        </authorList>
    </citation>
    <scope>NUCLEOTIDE SEQUENCE [LARGE SCALE GENOMIC DNA]</scope>
    <source>
        <strain evidence="1 2">DSM 21194</strain>
    </source>
</reference>
<protein>
    <submittedName>
        <fullName evidence="1">Uncharacterized protein</fullName>
    </submittedName>
</protein>
<dbReference type="Proteomes" id="UP000317593">
    <property type="component" value="Unassembled WGS sequence"/>
</dbReference>
<evidence type="ECO:0000313" key="2">
    <source>
        <dbReference type="Proteomes" id="UP000317593"/>
    </source>
</evidence>
<dbReference type="AlphaFoldDB" id="A0A521DCM9"/>